<accession>A0A3M7QSD4</accession>
<reference evidence="1 2" key="1">
    <citation type="journal article" date="2018" name="Sci. Rep.">
        <title>Genomic signatures of local adaptation to the degree of environmental predictability in rotifers.</title>
        <authorList>
            <person name="Franch-Gras L."/>
            <person name="Hahn C."/>
            <person name="Garcia-Roger E.M."/>
            <person name="Carmona M.J."/>
            <person name="Serra M."/>
            <person name="Gomez A."/>
        </authorList>
    </citation>
    <scope>NUCLEOTIDE SEQUENCE [LARGE SCALE GENOMIC DNA]</scope>
    <source>
        <strain evidence="1">HYR1</strain>
    </source>
</reference>
<keyword evidence="2" id="KW-1185">Reference proteome</keyword>
<dbReference type="EMBL" id="REGN01005225">
    <property type="protein sequence ID" value="RNA14260.1"/>
    <property type="molecule type" value="Genomic_DNA"/>
</dbReference>
<gene>
    <name evidence="1" type="ORF">BpHYR1_045630</name>
</gene>
<dbReference type="AlphaFoldDB" id="A0A3M7QSD4"/>
<proteinExistence type="predicted"/>
<sequence length="85" mass="9688">MLIQFILQTIYSIKFSGIFLDKKYIIYNFLFDLAGNQIKNSNASNSCIISENFAETENSPDFDKAFQKTWSPTSANISSLSSIRF</sequence>
<dbReference type="Proteomes" id="UP000276133">
    <property type="component" value="Unassembled WGS sequence"/>
</dbReference>
<evidence type="ECO:0000313" key="1">
    <source>
        <dbReference type="EMBL" id="RNA14260.1"/>
    </source>
</evidence>
<evidence type="ECO:0000313" key="2">
    <source>
        <dbReference type="Proteomes" id="UP000276133"/>
    </source>
</evidence>
<name>A0A3M7QSD4_BRAPC</name>
<comment type="caution">
    <text evidence="1">The sequence shown here is derived from an EMBL/GenBank/DDBJ whole genome shotgun (WGS) entry which is preliminary data.</text>
</comment>
<protein>
    <submittedName>
        <fullName evidence="1">Uncharacterized protein</fullName>
    </submittedName>
</protein>
<organism evidence="1 2">
    <name type="scientific">Brachionus plicatilis</name>
    <name type="common">Marine rotifer</name>
    <name type="synonym">Brachionus muelleri</name>
    <dbReference type="NCBI Taxonomy" id="10195"/>
    <lineage>
        <taxon>Eukaryota</taxon>
        <taxon>Metazoa</taxon>
        <taxon>Spiralia</taxon>
        <taxon>Gnathifera</taxon>
        <taxon>Rotifera</taxon>
        <taxon>Eurotatoria</taxon>
        <taxon>Monogononta</taxon>
        <taxon>Pseudotrocha</taxon>
        <taxon>Ploima</taxon>
        <taxon>Brachionidae</taxon>
        <taxon>Brachionus</taxon>
    </lineage>
</organism>